<evidence type="ECO:0000259" key="1">
    <source>
        <dbReference type="Pfam" id="PF03417"/>
    </source>
</evidence>
<dbReference type="PANTHER" id="PTHR34180">
    <property type="entry name" value="PEPTIDASE C45"/>
    <property type="match status" value="1"/>
</dbReference>
<reference evidence="3 4" key="2">
    <citation type="submission" date="2025-04" db="UniProtKB">
        <authorList>
            <consortium name="RefSeq"/>
        </authorList>
    </citation>
    <scope>IDENTIFICATION</scope>
    <source>
        <strain evidence="3 4">S238N-H82</strain>
        <tissue evidence="3 4">Testes</tissue>
    </source>
</reference>
<evidence type="ECO:0000313" key="2">
    <source>
        <dbReference type="Proteomes" id="UP000001554"/>
    </source>
</evidence>
<name>A0A9J7MZY1_BRAFL</name>
<dbReference type="InterPro" id="IPR047794">
    <property type="entry name" value="C45_proenzyme-like"/>
</dbReference>
<feature type="domain" description="Peptidase C45 hydrolase" evidence="1">
    <location>
        <begin position="120"/>
        <end position="364"/>
    </location>
</feature>
<proteinExistence type="predicted"/>
<evidence type="ECO:0000313" key="4">
    <source>
        <dbReference type="RefSeq" id="XP_035686226.1"/>
    </source>
</evidence>
<protein>
    <submittedName>
        <fullName evidence="3 4">Uncharacterized protein LOC118422661</fullName>
    </submittedName>
</protein>
<dbReference type="InterPro" id="IPR005079">
    <property type="entry name" value="Peptidase_C45_hydrolase"/>
</dbReference>
<accession>A0A9J7MZY1</accession>
<dbReference type="Proteomes" id="UP000001554">
    <property type="component" value="Chromosome 9"/>
</dbReference>
<dbReference type="RefSeq" id="XP_035686226.1">
    <property type="nucleotide sequence ID" value="XM_035830333.1"/>
</dbReference>
<reference evidence="2" key="1">
    <citation type="journal article" date="2020" name="Nat. Ecol. Evol.">
        <title>Deeply conserved synteny resolves early events in vertebrate evolution.</title>
        <authorList>
            <person name="Simakov O."/>
            <person name="Marletaz F."/>
            <person name="Yue J.X."/>
            <person name="O'Connell B."/>
            <person name="Jenkins J."/>
            <person name="Brandt A."/>
            <person name="Calef R."/>
            <person name="Tung C.H."/>
            <person name="Huang T.K."/>
            <person name="Schmutz J."/>
            <person name="Satoh N."/>
            <person name="Yu J.K."/>
            <person name="Putnam N.H."/>
            <person name="Green R.E."/>
            <person name="Rokhsar D.S."/>
        </authorList>
    </citation>
    <scope>NUCLEOTIDE SEQUENCE [LARGE SCALE GENOMIC DNA]</scope>
    <source>
        <strain evidence="2">S238N-H82</strain>
    </source>
</reference>
<sequence length="377" mass="41939">MAVRVCCVRGSHYQVGLQIGRAARRQIAEYLDRHHVFANLLGILQTDAGRILYDGYLRAAKSAYPHYVEEIVGMSEGSGLPFQHLFLMHCQSEMVLMFTDDCKPVTEIEGCTTVFLNVQNGPRVMVHNEDGDSLVKDLGYVVVANIDPYELPNGEVIPAESFTAFCYPGLLAGNAYSFNLHGLCSSGNFQMAKCVEREKIPQRFLCRALLSATSVEQAVSILRTEGVAMASGYSYNFVSTKDRTNNMYSVEVAPAEGVAGNMVSVRAIEPGDGQTDGRYNHYNLYDHLDTPHWRDLSSEHRKARAAVMEPLSTKQDVLKFMGDTADPEYPVYRSQTRNDVFMTTSTGVFDLEAGVLEVYTDNPSKRKEPDVIFLLPV</sequence>
<organism evidence="2 4">
    <name type="scientific">Branchiostoma floridae</name>
    <name type="common">Florida lancelet</name>
    <name type="synonym">Amphioxus</name>
    <dbReference type="NCBI Taxonomy" id="7739"/>
    <lineage>
        <taxon>Eukaryota</taxon>
        <taxon>Metazoa</taxon>
        <taxon>Chordata</taxon>
        <taxon>Cephalochordata</taxon>
        <taxon>Leptocardii</taxon>
        <taxon>Amphioxiformes</taxon>
        <taxon>Branchiostomatidae</taxon>
        <taxon>Branchiostoma</taxon>
    </lineage>
</organism>
<dbReference type="KEGG" id="bfo:118422661"/>
<evidence type="ECO:0000313" key="3">
    <source>
        <dbReference type="RefSeq" id="XP_035686224.1"/>
    </source>
</evidence>
<dbReference type="GeneID" id="118422661"/>
<dbReference type="Gene3D" id="3.60.60.10">
    <property type="entry name" value="Penicillin V Acylase, Chain A"/>
    <property type="match status" value="1"/>
</dbReference>
<dbReference type="PANTHER" id="PTHR34180:SF1">
    <property type="entry name" value="BETA-ALANYL-DOPAMINE_CARCININE HYDROLASE"/>
    <property type="match status" value="1"/>
</dbReference>
<dbReference type="NCBIfam" id="NF040521">
    <property type="entry name" value="C45_proenzyme"/>
    <property type="match status" value="1"/>
</dbReference>
<dbReference type="Pfam" id="PF03417">
    <property type="entry name" value="AAT"/>
    <property type="match status" value="1"/>
</dbReference>
<dbReference type="RefSeq" id="XP_035686224.1">
    <property type="nucleotide sequence ID" value="XM_035830331.1"/>
</dbReference>
<dbReference type="OMA" id="DWPMSHR"/>
<dbReference type="InterPro" id="IPR047801">
    <property type="entry name" value="Peptidase_C45"/>
</dbReference>
<keyword evidence="2" id="KW-1185">Reference proteome</keyword>
<dbReference type="OrthoDB" id="189997at2759"/>
<dbReference type="AlphaFoldDB" id="A0A9J7MZY1"/>
<gene>
    <name evidence="3 4" type="primary">LOC118422661</name>
</gene>